<keyword evidence="2" id="KW-0805">Transcription regulation</keyword>
<evidence type="ECO:0000256" key="2">
    <source>
        <dbReference type="ARBA" id="ARBA00023015"/>
    </source>
</evidence>
<organism evidence="8 9">
    <name type="scientific">Isoptericola peretonis</name>
    <dbReference type="NCBI Taxonomy" id="2918523"/>
    <lineage>
        <taxon>Bacteria</taxon>
        <taxon>Bacillati</taxon>
        <taxon>Actinomycetota</taxon>
        <taxon>Actinomycetes</taxon>
        <taxon>Micrococcales</taxon>
        <taxon>Promicromonosporaceae</taxon>
        <taxon>Isoptericola</taxon>
    </lineage>
</organism>
<dbReference type="Pfam" id="PF00196">
    <property type="entry name" value="GerE"/>
    <property type="match status" value="1"/>
</dbReference>
<dbReference type="PANTHER" id="PTHR43214">
    <property type="entry name" value="TWO-COMPONENT RESPONSE REGULATOR"/>
    <property type="match status" value="1"/>
</dbReference>
<dbReference type="InterPro" id="IPR039420">
    <property type="entry name" value="WalR-like"/>
</dbReference>
<dbReference type="SUPFAM" id="SSF52172">
    <property type="entry name" value="CheY-like"/>
    <property type="match status" value="1"/>
</dbReference>
<dbReference type="PROSITE" id="PS50110">
    <property type="entry name" value="RESPONSE_REGULATORY"/>
    <property type="match status" value="1"/>
</dbReference>
<dbReference type="SUPFAM" id="SSF46894">
    <property type="entry name" value="C-terminal effector domain of the bipartite response regulators"/>
    <property type="match status" value="1"/>
</dbReference>
<sequence>MIRVVLVDDQELVRAGLRPLAELDGDIAVVGEAADGRAGLSRVRGLRPDVVLMDVRMPGLDGIAATREIVADPALRDVRVLVLTTFDEDEHVVEAIRAGAAGYLLKDVSPSDLRTAIRTVAGGGSLLSPAVTATVLRAVAAGPRRLDDGAVGGLTEREREVLVLVGRGLTNDEIARELYLSPATARTYVSRLLTRLDARDRAALVVLAYETGLVRPGA</sequence>
<keyword evidence="1 5" id="KW-0597">Phosphoprotein</keyword>
<feature type="domain" description="Response regulatory" evidence="7">
    <location>
        <begin position="3"/>
        <end position="121"/>
    </location>
</feature>
<dbReference type="InterPro" id="IPR011006">
    <property type="entry name" value="CheY-like_superfamily"/>
</dbReference>
<dbReference type="InterPro" id="IPR016032">
    <property type="entry name" value="Sig_transdc_resp-reg_C-effctor"/>
</dbReference>
<dbReference type="InterPro" id="IPR000792">
    <property type="entry name" value="Tscrpt_reg_LuxR_C"/>
</dbReference>
<dbReference type="CDD" id="cd17535">
    <property type="entry name" value="REC_NarL-like"/>
    <property type="match status" value="1"/>
</dbReference>
<dbReference type="Proteomes" id="UP001651050">
    <property type="component" value="Unassembled WGS sequence"/>
</dbReference>
<dbReference type="PANTHER" id="PTHR43214:SF24">
    <property type="entry name" value="TRANSCRIPTIONAL REGULATORY PROTEIN NARL-RELATED"/>
    <property type="match status" value="1"/>
</dbReference>
<gene>
    <name evidence="8" type="ORF">M1843_09555</name>
</gene>
<dbReference type="InterPro" id="IPR058245">
    <property type="entry name" value="NreC/VraR/RcsB-like_REC"/>
</dbReference>
<evidence type="ECO:0000259" key="7">
    <source>
        <dbReference type="PROSITE" id="PS50110"/>
    </source>
</evidence>
<evidence type="ECO:0000256" key="3">
    <source>
        <dbReference type="ARBA" id="ARBA00023125"/>
    </source>
</evidence>
<keyword evidence="3" id="KW-0238">DNA-binding</keyword>
<evidence type="ECO:0000259" key="6">
    <source>
        <dbReference type="PROSITE" id="PS50043"/>
    </source>
</evidence>
<keyword evidence="9" id="KW-1185">Reference proteome</keyword>
<protein>
    <submittedName>
        <fullName evidence="8">Response regulator transcription factor</fullName>
    </submittedName>
</protein>
<name>A0ABT0J3K9_9MICO</name>
<dbReference type="CDD" id="cd06170">
    <property type="entry name" value="LuxR_C_like"/>
    <property type="match status" value="1"/>
</dbReference>
<dbReference type="EMBL" id="JALQCY010000003">
    <property type="protein sequence ID" value="MCK9793989.1"/>
    <property type="molecule type" value="Genomic_DNA"/>
</dbReference>
<accession>A0ABT0J3K9</accession>
<dbReference type="PRINTS" id="PR00038">
    <property type="entry name" value="HTHLUXR"/>
</dbReference>
<dbReference type="Gene3D" id="3.40.50.2300">
    <property type="match status" value="1"/>
</dbReference>
<keyword evidence="4" id="KW-0804">Transcription</keyword>
<feature type="modified residue" description="4-aspartylphosphate" evidence="5">
    <location>
        <position position="54"/>
    </location>
</feature>
<dbReference type="InterPro" id="IPR001789">
    <property type="entry name" value="Sig_transdc_resp-reg_receiver"/>
</dbReference>
<dbReference type="SMART" id="SM00448">
    <property type="entry name" value="REC"/>
    <property type="match status" value="1"/>
</dbReference>
<dbReference type="SMART" id="SM00421">
    <property type="entry name" value="HTH_LUXR"/>
    <property type="match status" value="1"/>
</dbReference>
<proteinExistence type="predicted"/>
<evidence type="ECO:0000256" key="4">
    <source>
        <dbReference type="ARBA" id="ARBA00023163"/>
    </source>
</evidence>
<dbReference type="Pfam" id="PF00072">
    <property type="entry name" value="Response_reg"/>
    <property type="match status" value="1"/>
</dbReference>
<feature type="domain" description="HTH luxR-type" evidence="6">
    <location>
        <begin position="147"/>
        <end position="212"/>
    </location>
</feature>
<evidence type="ECO:0000256" key="5">
    <source>
        <dbReference type="PROSITE-ProRule" id="PRU00169"/>
    </source>
</evidence>
<evidence type="ECO:0000313" key="9">
    <source>
        <dbReference type="Proteomes" id="UP001651050"/>
    </source>
</evidence>
<evidence type="ECO:0000256" key="1">
    <source>
        <dbReference type="ARBA" id="ARBA00022553"/>
    </source>
</evidence>
<evidence type="ECO:0000313" key="8">
    <source>
        <dbReference type="EMBL" id="MCK9793989.1"/>
    </source>
</evidence>
<dbReference type="RefSeq" id="WP_416343847.1">
    <property type="nucleotide sequence ID" value="NZ_JALQCY010000003.1"/>
</dbReference>
<comment type="caution">
    <text evidence="8">The sequence shown here is derived from an EMBL/GenBank/DDBJ whole genome shotgun (WGS) entry which is preliminary data.</text>
</comment>
<dbReference type="PROSITE" id="PS50043">
    <property type="entry name" value="HTH_LUXR_2"/>
    <property type="match status" value="1"/>
</dbReference>
<reference evidence="8 9" key="1">
    <citation type="submission" date="2022-02" db="EMBL/GenBank/DDBJ databases">
        <title>The car tank lid bacteriome: a reservoir of bacteria with potential in bioremediation of fuel.</title>
        <authorList>
            <person name="Vidal-Verdu A."/>
            <person name="Gomez-Martinez D."/>
            <person name="Latorre-Perez A."/>
            <person name="Pereto J."/>
            <person name="Porcar M."/>
        </authorList>
    </citation>
    <scope>NUCLEOTIDE SEQUENCE [LARGE SCALE GENOMIC DNA]</scope>
    <source>
        <strain evidence="8 9">4D.3</strain>
    </source>
</reference>